<dbReference type="Gene3D" id="3.20.20.80">
    <property type="entry name" value="Glycosidases"/>
    <property type="match status" value="1"/>
</dbReference>
<keyword evidence="2" id="KW-1185">Reference proteome</keyword>
<sequence length="375" mass="40009">MTATFCTYPWDLLDDPRATGRVREAGADGVAIAAAYHSVRAATPLHPRRAVVDAGAAYYLPLDDEVWSGSTLRPRTDAPWVGPGAFLRAARAAREAGLRVEAWLVLTHSTPVGNRARELTVQNVLGERYPYALCPAAPDVRDYARRLVAGVVRSFDVDGLMLEALGPLGVSHLGRHEKTQGADWTPVAENLLSICFCDACQGLLADHDVDVPRLRLEVRAGLAAEQAGHHGATEDHVSRSVAVLAARAEARSGLASAVKDACDQVPRVVVHAQPDLWATGPFTALDDAVTAFDGVVLPGHLVTDDLGTVGAVRDRLPGRRVGGYLSAMPPATPDSIRRAWPAGLARVDDAYVYHLGLLSEARLEAAASALLTRRD</sequence>
<dbReference type="EMBL" id="FUZQ01000006">
    <property type="protein sequence ID" value="SKC74867.1"/>
    <property type="molecule type" value="Genomic_DNA"/>
</dbReference>
<dbReference type="AlphaFoldDB" id="A0A1T5LFP3"/>
<dbReference type="STRING" id="526729.SAMN04324258_3335"/>
<reference evidence="1 2" key="1">
    <citation type="submission" date="2017-02" db="EMBL/GenBank/DDBJ databases">
        <authorList>
            <person name="Peterson S.W."/>
        </authorList>
    </citation>
    <scope>NUCLEOTIDE SEQUENCE [LARGE SCALE GENOMIC DNA]</scope>
    <source>
        <strain evidence="1 2">DSM 21481</strain>
    </source>
</reference>
<evidence type="ECO:0008006" key="3">
    <source>
        <dbReference type="Google" id="ProtNLM"/>
    </source>
</evidence>
<name>A0A1T5LFP3_9MICO</name>
<evidence type="ECO:0000313" key="1">
    <source>
        <dbReference type="EMBL" id="SKC74867.1"/>
    </source>
</evidence>
<protein>
    <recommendedName>
        <fullName evidence="3">Alanine-rich protein</fullName>
    </recommendedName>
</protein>
<dbReference type="OrthoDB" id="8576080at2"/>
<proteinExistence type="predicted"/>
<dbReference type="RefSeq" id="WP_079575620.1">
    <property type="nucleotide sequence ID" value="NZ_FUZQ01000006.1"/>
</dbReference>
<dbReference type="Proteomes" id="UP000189777">
    <property type="component" value="Unassembled WGS sequence"/>
</dbReference>
<accession>A0A1T5LFP3</accession>
<organism evidence="1 2">
    <name type="scientific">Krasilnikoviella flava</name>
    <dbReference type="NCBI Taxonomy" id="526729"/>
    <lineage>
        <taxon>Bacteria</taxon>
        <taxon>Bacillati</taxon>
        <taxon>Actinomycetota</taxon>
        <taxon>Actinomycetes</taxon>
        <taxon>Micrococcales</taxon>
        <taxon>Promicromonosporaceae</taxon>
        <taxon>Krasilnikoviella</taxon>
    </lineage>
</organism>
<evidence type="ECO:0000313" key="2">
    <source>
        <dbReference type="Proteomes" id="UP000189777"/>
    </source>
</evidence>
<gene>
    <name evidence="1" type="ORF">SAMN04324258_3335</name>
</gene>